<protein>
    <submittedName>
        <fullName evidence="2">DJ-1/PfpI family protein</fullName>
        <ecNumber evidence="2">4.2.1.-</ecNumber>
    </submittedName>
</protein>
<dbReference type="Proteomes" id="UP001620262">
    <property type="component" value="Unassembled WGS sequence"/>
</dbReference>
<dbReference type="PANTHER" id="PTHR43130:SF14">
    <property type="entry name" value="DJ-1_PFPI DOMAIN-CONTAINING PROTEIN"/>
    <property type="match status" value="1"/>
</dbReference>
<dbReference type="Pfam" id="PF01965">
    <property type="entry name" value="DJ-1_PfpI"/>
    <property type="match status" value="1"/>
</dbReference>
<sequence>MNIGIYIYDDAEVLDFSGPFEVFSTAKRLANNDWQVCLIAENNTPVMARGGFSVNPHYSFVDHPAIDLLIVVGGAHTVELEKPAVINWIRETAGATAKVASVCTGAFLLAKAGLLDGLTVTTHWEDLADLANMFPRLNVISNKRWVSQDKFTTSAGISAGIDMSLQLVAELGSPELAELTAKQMQYQWHKNI</sequence>
<evidence type="ECO:0000313" key="2">
    <source>
        <dbReference type="EMBL" id="MFK3864378.1"/>
    </source>
</evidence>
<proteinExistence type="predicted"/>
<name>A0ABW8KX63_9GAMM</name>
<dbReference type="SUPFAM" id="SSF52317">
    <property type="entry name" value="Class I glutamine amidotransferase-like"/>
    <property type="match status" value="1"/>
</dbReference>
<feature type="domain" description="DJ-1/PfpI" evidence="1">
    <location>
        <begin position="4"/>
        <end position="169"/>
    </location>
</feature>
<comment type="caution">
    <text evidence="2">The sequence shown here is derived from an EMBL/GenBank/DDBJ whole genome shotgun (WGS) entry which is preliminary data.</text>
</comment>
<dbReference type="InterPro" id="IPR052158">
    <property type="entry name" value="INH-QAR"/>
</dbReference>
<dbReference type="InterPro" id="IPR002818">
    <property type="entry name" value="DJ-1/PfpI"/>
</dbReference>
<dbReference type="CDD" id="cd03139">
    <property type="entry name" value="GATase1_PfpI_2"/>
    <property type="match status" value="1"/>
</dbReference>
<dbReference type="InterPro" id="IPR029062">
    <property type="entry name" value="Class_I_gatase-like"/>
</dbReference>
<keyword evidence="2" id="KW-0456">Lyase</keyword>
<dbReference type="Gene3D" id="3.40.50.880">
    <property type="match status" value="1"/>
</dbReference>
<dbReference type="RefSeq" id="WP_404675422.1">
    <property type="nucleotide sequence ID" value="NZ_JBJDOT010000013.1"/>
</dbReference>
<dbReference type="GO" id="GO:0016829">
    <property type="term" value="F:lyase activity"/>
    <property type="evidence" value="ECO:0007669"/>
    <property type="project" value="UniProtKB-KW"/>
</dbReference>
<dbReference type="EMBL" id="JBJDOT010000013">
    <property type="protein sequence ID" value="MFK3864378.1"/>
    <property type="molecule type" value="Genomic_DNA"/>
</dbReference>
<evidence type="ECO:0000259" key="1">
    <source>
        <dbReference type="Pfam" id="PF01965"/>
    </source>
</evidence>
<dbReference type="EC" id="4.2.1.-" evidence="2"/>
<reference evidence="2 3" key="1">
    <citation type="submission" date="2024-11" db="EMBL/GenBank/DDBJ databases">
        <title>The Natural Products Discovery Center: Release of the First 8490 Sequenced Strains for Exploring Actinobacteria Biosynthetic Diversity.</title>
        <authorList>
            <person name="Kalkreuter E."/>
            <person name="Kautsar S.A."/>
            <person name="Yang D."/>
            <person name="Bader C.D."/>
            <person name="Teijaro C.N."/>
            <person name="Fluegel L."/>
            <person name="Davis C.M."/>
            <person name="Simpson J.R."/>
            <person name="Lauterbach L."/>
            <person name="Steele A.D."/>
            <person name="Gui C."/>
            <person name="Meng S."/>
            <person name="Li G."/>
            <person name="Viehrig K."/>
            <person name="Ye F."/>
            <person name="Su P."/>
            <person name="Kiefer A.F."/>
            <person name="Nichols A."/>
            <person name="Cepeda A.J."/>
            <person name="Yan W."/>
            <person name="Fan B."/>
            <person name="Jiang Y."/>
            <person name="Adhikari A."/>
            <person name="Zheng C.-J."/>
            <person name="Schuster L."/>
            <person name="Cowan T.M."/>
            <person name="Smanski M.J."/>
            <person name="Chevrette M.G."/>
            <person name="De Carvalho L.P.S."/>
            <person name="Shen B."/>
        </authorList>
    </citation>
    <scope>NUCLEOTIDE SEQUENCE [LARGE SCALE GENOMIC DNA]</scope>
    <source>
        <strain evidence="2 3">NPDC078403</strain>
    </source>
</reference>
<gene>
    <name evidence="2" type="ORF">ACI2JU_10880</name>
</gene>
<organism evidence="2 3">
    <name type="scientific">Pseudoalteromonas rhizosphaerae</name>
    <dbReference type="NCBI Taxonomy" id="2518973"/>
    <lineage>
        <taxon>Bacteria</taxon>
        <taxon>Pseudomonadati</taxon>
        <taxon>Pseudomonadota</taxon>
        <taxon>Gammaproteobacteria</taxon>
        <taxon>Alteromonadales</taxon>
        <taxon>Pseudoalteromonadaceae</taxon>
        <taxon>Pseudoalteromonas</taxon>
    </lineage>
</organism>
<evidence type="ECO:0000313" key="3">
    <source>
        <dbReference type="Proteomes" id="UP001620262"/>
    </source>
</evidence>
<dbReference type="PANTHER" id="PTHR43130">
    <property type="entry name" value="ARAC-FAMILY TRANSCRIPTIONAL REGULATOR"/>
    <property type="match status" value="1"/>
</dbReference>
<accession>A0ABW8KX63</accession>
<keyword evidence="3" id="KW-1185">Reference proteome</keyword>